<evidence type="ECO:0000256" key="2">
    <source>
        <dbReference type="ARBA" id="ARBA00022553"/>
    </source>
</evidence>
<organism evidence="8 9">
    <name type="scientific">Penicillium desertorum</name>
    <dbReference type="NCBI Taxonomy" id="1303715"/>
    <lineage>
        <taxon>Eukaryota</taxon>
        <taxon>Fungi</taxon>
        <taxon>Dikarya</taxon>
        <taxon>Ascomycota</taxon>
        <taxon>Pezizomycotina</taxon>
        <taxon>Eurotiomycetes</taxon>
        <taxon>Eurotiomycetidae</taxon>
        <taxon>Eurotiales</taxon>
        <taxon>Aspergillaceae</taxon>
        <taxon>Penicillium</taxon>
    </lineage>
</organism>
<dbReference type="InterPro" id="IPR023213">
    <property type="entry name" value="CAT-like_dom_sf"/>
</dbReference>
<dbReference type="Gene3D" id="3.30.559.30">
    <property type="entry name" value="Nonribosomal peptide synthetase, condensation domain"/>
    <property type="match status" value="2"/>
</dbReference>
<feature type="domain" description="Condensation" evidence="7">
    <location>
        <begin position="897"/>
        <end position="1207"/>
    </location>
</feature>
<comment type="caution">
    <text evidence="8">The sequence shown here is derived from an EMBL/GenBank/DDBJ whole genome shotgun (WGS) entry which is preliminary data.</text>
</comment>
<evidence type="ECO:0000256" key="5">
    <source>
        <dbReference type="SAM" id="MobiDB-lite"/>
    </source>
</evidence>
<dbReference type="OrthoDB" id="416786at2759"/>
<evidence type="ECO:0000313" key="8">
    <source>
        <dbReference type="EMBL" id="KAJ5479718.1"/>
    </source>
</evidence>
<dbReference type="Gene3D" id="3.30.559.10">
    <property type="entry name" value="Chloramphenicol acetyltransferase-like domain"/>
    <property type="match status" value="1"/>
</dbReference>
<dbReference type="Proteomes" id="UP001147760">
    <property type="component" value="Unassembled WGS sequence"/>
</dbReference>
<evidence type="ECO:0000256" key="3">
    <source>
        <dbReference type="ARBA" id="ARBA00022598"/>
    </source>
</evidence>
<dbReference type="PANTHER" id="PTHR45527:SF3">
    <property type="entry name" value="SIDEROPHORE SYNTHETASE (EUROFUNG)"/>
    <property type="match status" value="1"/>
</dbReference>
<evidence type="ECO:0000256" key="1">
    <source>
        <dbReference type="ARBA" id="ARBA00022450"/>
    </source>
</evidence>
<reference evidence="8" key="2">
    <citation type="journal article" date="2023" name="IMA Fungus">
        <title>Comparative genomic study of the Penicillium genus elucidates a diverse pangenome and 15 lateral gene transfer events.</title>
        <authorList>
            <person name="Petersen C."/>
            <person name="Sorensen T."/>
            <person name="Nielsen M.R."/>
            <person name="Sondergaard T.E."/>
            <person name="Sorensen J.L."/>
            <person name="Fitzpatrick D.A."/>
            <person name="Frisvad J.C."/>
            <person name="Nielsen K.L."/>
        </authorList>
    </citation>
    <scope>NUCLEOTIDE SEQUENCE</scope>
    <source>
        <strain evidence="8">IBT 17660</strain>
    </source>
</reference>
<keyword evidence="2" id="KW-0597">Phosphoprotein</keyword>
<protein>
    <recommendedName>
        <fullName evidence="10">Carrier domain-containing protein</fullName>
    </recommendedName>
</protein>
<dbReference type="Gene3D" id="1.10.1200.10">
    <property type="entry name" value="ACP-like"/>
    <property type="match status" value="1"/>
</dbReference>
<dbReference type="InterPro" id="IPR000873">
    <property type="entry name" value="AMP-dep_synth/lig_dom"/>
</dbReference>
<keyword evidence="1" id="KW-0596">Phosphopantetheine</keyword>
<evidence type="ECO:0000259" key="7">
    <source>
        <dbReference type="Pfam" id="PF00668"/>
    </source>
</evidence>
<proteinExistence type="inferred from homology"/>
<dbReference type="GO" id="GO:0031177">
    <property type="term" value="F:phosphopantetheine binding"/>
    <property type="evidence" value="ECO:0007669"/>
    <property type="project" value="TreeGrafter"/>
</dbReference>
<dbReference type="PANTHER" id="PTHR45527">
    <property type="entry name" value="NONRIBOSOMAL PEPTIDE SYNTHETASE"/>
    <property type="match status" value="1"/>
</dbReference>
<keyword evidence="9" id="KW-1185">Reference proteome</keyword>
<dbReference type="GO" id="GO:0044550">
    <property type="term" value="P:secondary metabolite biosynthetic process"/>
    <property type="evidence" value="ECO:0007669"/>
    <property type="project" value="TreeGrafter"/>
</dbReference>
<evidence type="ECO:0008006" key="10">
    <source>
        <dbReference type="Google" id="ProtNLM"/>
    </source>
</evidence>
<dbReference type="SUPFAM" id="SSF52777">
    <property type="entry name" value="CoA-dependent acyltransferases"/>
    <property type="match status" value="3"/>
</dbReference>
<dbReference type="EMBL" id="JAPWDO010000003">
    <property type="protein sequence ID" value="KAJ5479718.1"/>
    <property type="molecule type" value="Genomic_DNA"/>
</dbReference>
<gene>
    <name evidence="8" type="ORF">N7530_005227</name>
</gene>
<dbReference type="GO" id="GO:0005737">
    <property type="term" value="C:cytoplasm"/>
    <property type="evidence" value="ECO:0007669"/>
    <property type="project" value="TreeGrafter"/>
</dbReference>
<dbReference type="InterPro" id="IPR042099">
    <property type="entry name" value="ANL_N_sf"/>
</dbReference>
<dbReference type="SUPFAM" id="SSF47336">
    <property type="entry name" value="ACP-like"/>
    <property type="match status" value="1"/>
</dbReference>
<comment type="similarity">
    <text evidence="4">Belongs to the NRP synthetase family.</text>
</comment>
<feature type="compositionally biased region" description="Polar residues" evidence="5">
    <location>
        <begin position="1"/>
        <end position="15"/>
    </location>
</feature>
<reference evidence="8" key="1">
    <citation type="submission" date="2022-12" db="EMBL/GenBank/DDBJ databases">
        <authorList>
            <person name="Petersen C."/>
        </authorList>
    </citation>
    <scope>NUCLEOTIDE SEQUENCE</scope>
    <source>
        <strain evidence="8">IBT 17660</strain>
    </source>
</reference>
<dbReference type="Pfam" id="PF00501">
    <property type="entry name" value="AMP-binding"/>
    <property type="match status" value="1"/>
</dbReference>
<dbReference type="InterPro" id="IPR045851">
    <property type="entry name" value="AMP-bd_C_sf"/>
</dbReference>
<dbReference type="InterPro" id="IPR036736">
    <property type="entry name" value="ACP-like_sf"/>
</dbReference>
<dbReference type="Gene3D" id="3.40.50.12780">
    <property type="entry name" value="N-terminal domain of ligase-like"/>
    <property type="match status" value="1"/>
</dbReference>
<feature type="domain" description="AMP-dependent synthetase/ligase" evidence="6">
    <location>
        <begin position="255"/>
        <end position="587"/>
    </location>
</feature>
<evidence type="ECO:0000313" key="9">
    <source>
        <dbReference type="Proteomes" id="UP001147760"/>
    </source>
</evidence>
<evidence type="ECO:0000256" key="4">
    <source>
        <dbReference type="ARBA" id="ARBA00029454"/>
    </source>
</evidence>
<feature type="region of interest" description="Disordered" evidence="5">
    <location>
        <begin position="1"/>
        <end position="21"/>
    </location>
</feature>
<sequence length="1283" mass="141398">MTSNKPPQDSKSTQFDADGSNFRPFPPFPSGFYKNGPHRRVQLDMDLLDNHKSNFMGLDDSYLLPVAWAVVLARYTESNEVLFGLAYRGRKTDMGDQAISPFLLRVSPNDTLAETMDAAAQYDGEMRHSEYMGLAMFGKLNPTNMVLCKFRTLLVIGEELHDKRAELDQEQYPLSLYAYRTGIQACFDPLLLSSDVLRSLLTQVADVLQAAIERPNPTILDVQTIGRRGLAQMQNFHASHKMCAYQLINLKLLSHPSALAVSAWDGNLTYGELDRWASCMSRHIVSHEIGVQPGQFVGILMSKSVTSIVAMLSVIKAGAAFVFLMPSLPSERLRIMCRAAGVKLILTTTSHKDKAAELGIPAIQMSPRPNPTEEVELFDNNVLFGPLYAVFTSGSTGEPKGVQVDRESFGPGLMNWCARTRLGPDSRIFQSVSYAFVVSIFEQLAALSIGACICIPSDEQLENNMESTMAQFKADWAIIIPTVARTLNPSQLPALKTLLLAGEPVIVADVKQWENSTTLFSAYGQSETATTLLLRQMNGSSLQTGNIGTSTTGRCWVVDQDNHHRLSAVGTDGELLIESTAVATCYLGDPAQSAKVFVERPAWSPPVNGYQPRWLLTGDLARYDHSDGSIQIVSRKGTRTKIRGQRIELGEVESCLRLSLPSIEHIIAEVVTPAAGDWSGQSDPLLIAFISAGSKTTSSAVEIEVESTSEIRADNLKALAALRQLLPTYMVPSAILKLRHMPQTASGKINRKALRDWAADQPVDELLTIEERAPYRPAEIPQELVVQSDLRITSFILGGNSLTARQLVSACHLRGFHVTASNVFNEPTLAALAKCLAKSDLQSTTGHVDEDPFVSFKEELLQTMPPGLDADNMEDAFPALKLQTHLIEQAVFDYFPVEIHGEVDVDRLRRSCQILVNAQPALRSIFIPFKDQLTQIVLRHAAVNLVEVTAPSDADLMSWVRTWVIQDRQQPPPPGQFTVGFTLVHHDSNKSAFVIRLSHAQYDGVCCGPLLQQIETIFSDPEIASRWRPEADFTSYRRVCARQRTPQAFEYWSGILQGSEVTKLPQLPQLPNAEPTDVIYSRACSHAALPTGITMATAIKAAWAWVLAQETGKTDVLFGQVTNCRGAQPEAGHDIIGMCLNITPVRVQLKPATRVCDLLAMIQQQHINSIEQETIDWADMVANSTSWPADTHLDSIVLHENFPTLDKIMLGTATGRVHEPIFMDSNMREHILMTFPGTDNLMTLLVTRSGLLENSFAENLVAKFNDTLARFLASPDDAIGPIG</sequence>
<dbReference type="GO" id="GO:0016874">
    <property type="term" value="F:ligase activity"/>
    <property type="evidence" value="ECO:0007669"/>
    <property type="project" value="UniProtKB-KW"/>
</dbReference>
<dbReference type="CDD" id="cd05918">
    <property type="entry name" value="A_NRPS_SidN3_like"/>
    <property type="match status" value="1"/>
</dbReference>
<accession>A0A9W9WZM5</accession>
<dbReference type="Gene3D" id="3.30.300.30">
    <property type="match status" value="1"/>
</dbReference>
<dbReference type="InterPro" id="IPR001242">
    <property type="entry name" value="Condensation_dom"/>
</dbReference>
<keyword evidence="3" id="KW-0436">Ligase</keyword>
<name>A0A9W9WZM5_9EURO</name>
<evidence type="ECO:0000259" key="6">
    <source>
        <dbReference type="Pfam" id="PF00501"/>
    </source>
</evidence>
<dbReference type="Pfam" id="PF00668">
    <property type="entry name" value="Condensation"/>
    <property type="match status" value="1"/>
</dbReference>
<dbReference type="GO" id="GO:0043041">
    <property type="term" value="P:amino acid activation for nonribosomal peptide biosynthetic process"/>
    <property type="evidence" value="ECO:0007669"/>
    <property type="project" value="TreeGrafter"/>
</dbReference>
<dbReference type="SUPFAM" id="SSF56801">
    <property type="entry name" value="Acetyl-CoA synthetase-like"/>
    <property type="match status" value="1"/>
</dbReference>